<accession>A0A0L7QUU6</accession>
<gene>
    <name evidence="1" type="ORF">WH47_03816</name>
</gene>
<sequence length="130" mass="14813">MSREFCPIVCLADSDGGDWLVGSMRTKRFWDLEQGVKMIFFGRLDCLVSFQINRCRVKDVVLHEALSKTMESEAPIVRQQRDSSSSGLFRDAEAWNNDLGNGFRRSNRPLLHSNALDIEIKAENVVKSTF</sequence>
<evidence type="ECO:0000313" key="1">
    <source>
        <dbReference type="EMBL" id="KOC62403.1"/>
    </source>
</evidence>
<reference evidence="1 2" key="1">
    <citation type="submission" date="2015-07" db="EMBL/GenBank/DDBJ databases">
        <title>The genome of Habropoda laboriosa.</title>
        <authorList>
            <person name="Pan H."/>
            <person name="Kapheim K."/>
        </authorList>
    </citation>
    <scope>NUCLEOTIDE SEQUENCE [LARGE SCALE GENOMIC DNA]</scope>
    <source>
        <strain evidence="1">0110345459</strain>
    </source>
</reference>
<name>A0A0L7QUU6_9HYME</name>
<dbReference type="AlphaFoldDB" id="A0A0L7QUU6"/>
<proteinExistence type="predicted"/>
<keyword evidence="2" id="KW-1185">Reference proteome</keyword>
<dbReference type="EMBL" id="KQ414731">
    <property type="protein sequence ID" value="KOC62403.1"/>
    <property type="molecule type" value="Genomic_DNA"/>
</dbReference>
<evidence type="ECO:0000313" key="2">
    <source>
        <dbReference type="Proteomes" id="UP000053825"/>
    </source>
</evidence>
<organism evidence="1 2">
    <name type="scientific">Habropoda laboriosa</name>
    <dbReference type="NCBI Taxonomy" id="597456"/>
    <lineage>
        <taxon>Eukaryota</taxon>
        <taxon>Metazoa</taxon>
        <taxon>Ecdysozoa</taxon>
        <taxon>Arthropoda</taxon>
        <taxon>Hexapoda</taxon>
        <taxon>Insecta</taxon>
        <taxon>Pterygota</taxon>
        <taxon>Neoptera</taxon>
        <taxon>Endopterygota</taxon>
        <taxon>Hymenoptera</taxon>
        <taxon>Apocrita</taxon>
        <taxon>Aculeata</taxon>
        <taxon>Apoidea</taxon>
        <taxon>Anthophila</taxon>
        <taxon>Apidae</taxon>
        <taxon>Habropoda</taxon>
    </lineage>
</organism>
<protein>
    <submittedName>
        <fullName evidence="1">Uncharacterized protein</fullName>
    </submittedName>
</protein>
<dbReference type="Proteomes" id="UP000053825">
    <property type="component" value="Unassembled WGS sequence"/>
</dbReference>